<dbReference type="EMBL" id="CZBE01000013">
    <property type="protein sequence ID" value="CUP81174.1"/>
    <property type="molecule type" value="Genomic_DNA"/>
</dbReference>
<gene>
    <name evidence="3" type="ORF">DXC40_05520</name>
    <name evidence="2" type="ORF">ERS852551_02028</name>
</gene>
<dbReference type="Proteomes" id="UP000260828">
    <property type="component" value="Unassembled WGS sequence"/>
</dbReference>
<protein>
    <recommendedName>
        <fullName evidence="6">VCBS repeat-containing protein</fullName>
    </recommendedName>
</protein>
<accession>A0A174R6U3</accession>
<feature type="chain" id="PRO_5041795299" description="VCBS repeat-containing protein" evidence="1">
    <location>
        <begin position="20"/>
        <end position="488"/>
    </location>
</feature>
<dbReference type="AlphaFoldDB" id="A0A174R6U3"/>
<reference evidence="2 4" key="1">
    <citation type="submission" date="2015-09" db="EMBL/GenBank/DDBJ databases">
        <authorList>
            <consortium name="Pathogen Informatics"/>
        </authorList>
    </citation>
    <scope>NUCLEOTIDE SEQUENCE [LARGE SCALE GENOMIC DNA]</scope>
    <source>
        <strain evidence="2 4">2789STDY5834939</strain>
    </source>
</reference>
<dbReference type="InterPro" id="IPR028994">
    <property type="entry name" value="Integrin_alpha_N"/>
</dbReference>
<sequence length="488" mass="52902">MQNKIVLSAVLLACLWALSGCSGFSSSTADLMRPPRLTPEQSAINEALTAAALTQTYTLKYPKSGEYRSAFVFYDIDGDGVEEAIAFYEPDINDTARIVLLDREGGVWKASCDLAGAGQDVEFVAFANLTASGSSDIVVGWSASDGSDKQLSIYTYADGILVNGLKGGGSNMEYDTYLIGDLSGNGRDDIVFTGSSVSGARDAYWVKMVCFDGNDLVISDRMALSDRIDTFAGITAGRISASSPKHGVFIDEVLSNGMLATEVFTVNSSNRFEPVISSAAEAEASALAAPAESPDGDIYEPDYKTPTLFERTFRVNTAYSAASSDNEAAAPLCGDADGDRVIEIPTASVLPGYEEQAESETLYLIEYNHLEGDTLKRAFAAAVNRSGGYRVRFPDEWIGAVTIVNQVESNEWRFIGYNGGEDPLNDLSVELARIRVVSQKDYQDKFLENYRKFSQTRGMFQYYGYVPPAASGPLSVTWDELQEMFSLL</sequence>
<evidence type="ECO:0000313" key="2">
    <source>
        <dbReference type="EMBL" id="CUP81174.1"/>
    </source>
</evidence>
<organism evidence="2 4">
    <name type="scientific">Anaerotruncus colihominis</name>
    <dbReference type="NCBI Taxonomy" id="169435"/>
    <lineage>
        <taxon>Bacteria</taxon>
        <taxon>Bacillati</taxon>
        <taxon>Bacillota</taxon>
        <taxon>Clostridia</taxon>
        <taxon>Eubacteriales</taxon>
        <taxon>Oscillospiraceae</taxon>
        <taxon>Anaerotruncus</taxon>
    </lineage>
</organism>
<evidence type="ECO:0000313" key="5">
    <source>
        <dbReference type="Proteomes" id="UP000260828"/>
    </source>
</evidence>
<dbReference type="PROSITE" id="PS51257">
    <property type="entry name" value="PROKAR_LIPOPROTEIN"/>
    <property type="match status" value="1"/>
</dbReference>
<feature type="signal peptide" evidence="1">
    <location>
        <begin position="1"/>
        <end position="19"/>
    </location>
</feature>
<evidence type="ECO:0000313" key="3">
    <source>
        <dbReference type="EMBL" id="RGE68755.1"/>
    </source>
</evidence>
<name>A0A174R6U3_9FIRM</name>
<dbReference type="RefSeq" id="WP_055245286.1">
    <property type="nucleotide sequence ID" value="NZ_CABIWA010000002.1"/>
</dbReference>
<reference evidence="3 5" key="2">
    <citation type="submission" date="2018-08" db="EMBL/GenBank/DDBJ databases">
        <title>A genome reference for cultivated species of the human gut microbiota.</title>
        <authorList>
            <person name="Zou Y."/>
            <person name="Xue W."/>
            <person name="Luo G."/>
        </authorList>
    </citation>
    <scope>NUCLEOTIDE SEQUENCE [LARGE SCALE GENOMIC DNA]</scope>
    <source>
        <strain evidence="3 5">TF05-12AC</strain>
    </source>
</reference>
<proteinExistence type="predicted"/>
<dbReference type="EMBL" id="QVME01000002">
    <property type="protein sequence ID" value="RGE68755.1"/>
    <property type="molecule type" value="Genomic_DNA"/>
</dbReference>
<evidence type="ECO:0008006" key="6">
    <source>
        <dbReference type="Google" id="ProtNLM"/>
    </source>
</evidence>
<dbReference type="SUPFAM" id="SSF69318">
    <property type="entry name" value="Integrin alpha N-terminal domain"/>
    <property type="match status" value="1"/>
</dbReference>
<dbReference type="Proteomes" id="UP000095765">
    <property type="component" value="Unassembled WGS sequence"/>
</dbReference>
<keyword evidence="1" id="KW-0732">Signal</keyword>
<dbReference type="OrthoDB" id="1743319at2"/>
<evidence type="ECO:0000256" key="1">
    <source>
        <dbReference type="SAM" id="SignalP"/>
    </source>
</evidence>
<evidence type="ECO:0000313" key="4">
    <source>
        <dbReference type="Proteomes" id="UP000095765"/>
    </source>
</evidence>